<dbReference type="Proteomes" id="UP000013243">
    <property type="component" value="Chromosome"/>
</dbReference>
<organism evidence="2 3">
    <name type="scientific">Tritonibacter mobilis F1926</name>
    <dbReference type="NCBI Taxonomy" id="1265309"/>
    <lineage>
        <taxon>Bacteria</taxon>
        <taxon>Pseudomonadati</taxon>
        <taxon>Pseudomonadota</taxon>
        <taxon>Alphaproteobacteria</taxon>
        <taxon>Rhodobacterales</taxon>
        <taxon>Paracoccaceae</taxon>
        <taxon>Tritonibacter</taxon>
    </lineage>
</organism>
<feature type="domain" description="Phosphodiester glycosidase" evidence="1">
    <location>
        <begin position="76"/>
        <end position="221"/>
    </location>
</feature>
<proteinExistence type="predicted"/>
<dbReference type="InterPro" id="IPR018711">
    <property type="entry name" value="NAGPA"/>
</dbReference>
<dbReference type="Pfam" id="PF09992">
    <property type="entry name" value="NAGPA"/>
    <property type="match status" value="1"/>
</dbReference>
<dbReference type="RefSeq" id="WP_005636726.1">
    <property type="nucleotide sequence ID" value="NZ_CP015230.1"/>
</dbReference>
<evidence type="ECO:0000313" key="3">
    <source>
        <dbReference type="Proteomes" id="UP000013243"/>
    </source>
</evidence>
<reference evidence="2 3" key="1">
    <citation type="journal article" date="2016" name="ISME J.">
        <title>Global occurrence and heterogeneity of the Roseobacter-clade species Ruegeria mobilis.</title>
        <authorList>
            <person name="Sonnenschein E."/>
            <person name="Gram L."/>
        </authorList>
    </citation>
    <scope>NUCLEOTIDE SEQUENCE [LARGE SCALE GENOMIC DNA]</scope>
    <source>
        <strain evidence="2 3">F1926</strain>
    </source>
</reference>
<gene>
    <name evidence="2" type="ORF">K529_000495</name>
</gene>
<evidence type="ECO:0000313" key="2">
    <source>
        <dbReference type="EMBL" id="ANP39236.1"/>
    </source>
</evidence>
<dbReference type="OrthoDB" id="5515706at2"/>
<evidence type="ECO:0000259" key="1">
    <source>
        <dbReference type="Pfam" id="PF09992"/>
    </source>
</evidence>
<dbReference type="EMBL" id="CP015230">
    <property type="protein sequence ID" value="ANP39236.1"/>
    <property type="molecule type" value="Genomic_DNA"/>
</dbReference>
<protein>
    <recommendedName>
        <fullName evidence="1">Phosphodiester glycosidase domain-containing protein</fullName>
    </recommendedName>
</protein>
<sequence>MRASLLLSLPLGITLWAGEAEAVECRDESYQGNRYSLCEVDASREELRLFLRDDTGAVMGHFSTIEERLSAEGKTLSFATNAGMYHTDRSPVGLYLEDGNEEMRLVTNPGPGNFGLVPNGVFCLRDGRADVIETLAFEASTTTCKSATQSGPMLVIDGALHPKFLQDSDSRYIRNGVGTSADGRRVVFAISRNTVNFYDFASLFRDHLGLPQALYFDGNISRLHAPDLDRSDAGFMMGPVVGVVEDIAGDDADALQN</sequence>
<dbReference type="KEGG" id="rmb:K529_000495"/>
<accession>A0A1B0ZY91</accession>
<dbReference type="STRING" id="1265309.K529_000495"/>
<dbReference type="AlphaFoldDB" id="A0A1B0ZY91"/>
<name>A0A1B0ZY91_9RHOB</name>
<dbReference type="GeneID" id="28248265"/>